<dbReference type="AlphaFoldDB" id="A0A9J6FX15"/>
<evidence type="ECO:0000259" key="1">
    <source>
        <dbReference type="Pfam" id="PF14529"/>
    </source>
</evidence>
<dbReference type="VEuPathDB" id="VectorBase:HLOH_064156"/>
<dbReference type="PANTHER" id="PTHR33776:SF4">
    <property type="entry name" value="ENDONUCLEASE_EXONUCLEASE_PHOSPHATASE DOMAIN-CONTAINING PROTEIN"/>
    <property type="match status" value="1"/>
</dbReference>
<protein>
    <recommendedName>
        <fullName evidence="1">Endonuclease/exonuclease/phosphatase domain-containing protein</fullName>
    </recommendedName>
</protein>
<name>A0A9J6FX15_HAELO</name>
<dbReference type="GO" id="GO:0003824">
    <property type="term" value="F:catalytic activity"/>
    <property type="evidence" value="ECO:0007669"/>
    <property type="project" value="InterPro"/>
</dbReference>
<proteinExistence type="predicted"/>
<keyword evidence="3" id="KW-1185">Reference proteome</keyword>
<dbReference type="Gene3D" id="3.60.10.10">
    <property type="entry name" value="Endonuclease/exonuclease/phosphatase"/>
    <property type="match status" value="1"/>
</dbReference>
<comment type="caution">
    <text evidence="2">The sequence shown here is derived from an EMBL/GenBank/DDBJ whole genome shotgun (WGS) entry which is preliminary data.</text>
</comment>
<dbReference type="Pfam" id="PF14529">
    <property type="entry name" value="Exo_endo_phos_2"/>
    <property type="match status" value="1"/>
</dbReference>
<sequence length="156" mass="17488">MKESLLYEVVPEYTVMISGIEWLFIATNAHVLGVIYRPPSGPLELFYDAFNAILEDLSTTKKQVVVMGDININLLQVSSLNTEFLNTVHVNGFTNLIDIPTRITSHSETLLDLCLTNCEKEDTMAGVFTSDISDHLPLFCFIPRLIEHKTHALCST</sequence>
<dbReference type="PANTHER" id="PTHR33776">
    <property type="entry name" value="ENDO/EXONUCLEASE/PHOSPHATASE DOMAIN-CONTAINING PROTEIN"/>
    <property type="match status" value="1"/>
</dbReference>
<organism evidence="2 3">
    <name type="scientific">Haemaphysalis longicornis</name>
    <name type="common">Bush tick</name>
    <dbReference type="NCBI Taxonomy" id="44386"/>
    <lineage>
        <taxon>Eukaryota</taxon>
        <taxon>Metazoa</taxon>
        <taxon>Ecdysozoa</taxon>
        <taxon>Arthropoda</taxon>
        <taxon>Chelicerata</taxon>
        <taxon>Arachnida</taxon>
        <taxon>Acari</taxon>
        <taxon>Parasitiformes</taxon>
        <taxon>Ixodida</taxon>
        <taxon>Ixodoidea</taxon>
        <taxon>Ixodidae</taxon>
        <taxon>Haemaphysalinae</taxon>
        <taxon>Haemaphysalis</taxon>
    </lineage>
</organism>
<dbReference type="InterPro" id="IPR036691">
    <property type="entry name" value="Endo/exonu/phosph_ase_sf"/>
</dbReference>
<accession>A0A9J6FX15</accession>
<dbReference type="InterPro" id="IPR005135">
    <property type="entry name" value="Endo/exonuclease/phosphatase"/>
</dbReference>
<dbReference type="SUPFAM" id="SSF56219">
    <property type="entry name" value="DNase I-like"/>
    <property type="match status" value="1"/>
</dbReference>
<dbReference type="EMBL" id="JABSTR010000005">
    <property type="protein sequence ID" value="KAH9370662.1"/>
    <property type="molecule type" value="Genomic_DNA"/>
</dbReference>
<reference evidence="2 3" key="1">
    <citation type="journal article" date="2020" name="Cell">
        <title>Large-Scale Comparative Analyses of Tick Genomes Elucidate Their Genetic Diversity and Vector Capacities.</title>
        <authorList>
            <consortium name="Tick Genome and Microbiome Consortium (TIGMIC)"/>
            <person name="Jia N."/>
            <person name="Wang J."/>
            <person name="Shi W."/>
            <person name="Du L."/>
            <person name="Sun Y."/>
            <person name="Zhan W."/>
            <person name="Jiang J.F."/>
            <person name="Wang Q."/>
            <person name="Zhang B."/>
            <person name="Ji P."/>
            <person name="Bell-Sakyi L."/>
            <person name="Cui X.M."/>
            <person name="Yuan T.T."/>
            <person name="Jiang B.G."/>
            <person name="Yang W.F."/>
            <person name="Lam T.T."/>
            <person name="Chang Q.C."/>
            <person name="Ding S.J."/>
            <person name="Wang X.J."/>
            <person name="Zhu J.G."/>
            <person name="Ruan X.D."/>
            <person name="Zhao L."/>
            <person name="Wei J.T."/>
            <person name="Ye R.Z."/>
            <person name="Que T.C."/>
            <person name="Du C.H."/>
            <person name="Zhou Y.H."/>
            <person name="Cheng J.X."/>
            <person name="Dai P.F."/>
            <person name="Guo W.B."/>
            <person name="Han X.H."/>
            <person name="Huang E.J."/>
            <person name="Li L.F."/>
            <person name="Wei W."/>
            <person name="Gao Y.C."/>
            <person name="Liu J.Z."/>
            <person name="Shao H.Z."/>
            <person name="Wang X."/>
            <person name="Wang C.C."/>
            <person name="Yang T.C."/>
            <person name="Huo Q.B."/>
            <person name="Li W."/>
            <person name="Chen H.Y."/>
            <person name="Chen S.E."/>
            <person name="Zhou L.G."/>
            <person name="Ni X.B."/>
            <person name="Tian J.H."/>
            <person name="Sheng Y."/>
            <person name="Liu T."/>
            <person name="Pan Y.S."/>
            <person name="Xia L.Y."/>
            <person name="Li J."/>
            <person name="Zhao F."/>
            <person name="Cao W.C."/>
        </authorList>
    </citation>
    <scope>NUCLEOTIDE SEQUENCE [LARGE SCALE GENOMIC DNA]</scope>
    <source>
        <strain evidence="2">HaeL-2018</strain>
    </source>
</reference>
<gene>
    <name evidence="2" type="ORF">HPB48_014031</name>
</gene>
<evidence type="ECO:0000313" key="2">
    <source>
        <dbReference type="EMBL" id="KAH9370662.1"/>
    </source>
</evidence>
<dbReference type="OMA" id="THALCST"/>
<dbReference type="Proteomes" id="UP000821853">
    <property type="component" value="Chromosome 3"/>
</dbReference>
<evidence type="ECO:0000313" key="3">
    <source>
        <dbReference type="Proteomes" id="UP000821853"/>
    </source>
</evidence>
<dbReference type="OrthoDB" id="6762350at2759"/>
<feature type="domain" description="Endonuclease/exonuclease/phosphatase" evidence="1">
    <location>
        <begin position="34"/>
        <end position="138"/>
    </location>
</feature>